<dbReference type="EMBL" id="CP071839">
    <property type="protein sequence ID" value="QTD96741.1"/>
    <property type="molecule type" value="Genomic_DNA"/>
</dbReference>
<comment type="cofactor">
    <cofactor evidence="1">
        <name>Fe(2+)</name>
        <dbReference type="ChEBI" id="CHEBI:29033"/>
    </cofactor>
</comment>
<dbReference type="InterPro" id="IPR042098">
    <property type="entry name" value="TauD-like_sf"/>
</dbReference>
<dbReference type="Pfam" id="PF02668">
    <property type="entry name" value="TauD"/>
    <property type="match status" value="1"/>
</dbReference>
<keyword evidence="7" id="KW-1185">Reference proteome</keyword>
<feature type="domain" description="TauD/TfdA-like" evidence="5">
    <location>
        <begin position="46"/>
        <end position="327"/>
    </location>
</feature>
<dbReference type="Gene3D" id="3.60.130.10">
    <property type="entry name" value="Clavaminate synthase-like"/>
    <property type="match status" value="1"/>
</dbReference>
<gene>
    <name evidence="6" type="ORF">S1361_05225</name>
</gene>
<name>A0ABX7TK47_STRCY</name>
<dbReference type="Proteomes" id="UP000663908">
    <property type="component" value="Chromosome"/>
</dbReference>
<dbReference type="PANTHER" id="PTHR10696:SF56">
    <property type="entry name" value="TAUD_TFDA-LIKE DOMAIN-CONTAINING PROTEIN"/>
    <property type="match status" value="1"/>
</dbReference>
<evidence type="ECO:0000256" key="1">
    <source>
        <dbReference type="ARBA" id="ARBA00001954"/>
    </source>
</evidence>
<dbReference type="InterPro" id="IPR003819">
    <property type="entry name" value="TauD/TfdA-like"/>
</dbReference>
<dbReference type="RefSeq" id="WP_208030669.1">
    <property type="nucleotide sequence ID" value="NZ_CP071839.1"/>
</dbReference>
<keyword evidence="3" id="KW-0408">Iron</keyword>
<evidence type="ECO:0000259" key="5">
    <source>
        <dbReference type="Pfam" id="PF02668"/>
    </source>
</evidence>
<accession>A0ABX7TK47</accession>
<keyword evidence="4" id="KW-0045">Antibiotic biosynthesis</keyword>
<organism evidence="6 7">
    <name type="scientific">Streptomyces cyanogenus</name>
    <dbReference type="NCBI Taxonomy" id="80860"/>
    <lineage>
        <taxon>Bacteria</taxon>
        <taxon>Bacillati</taxon>
        <taxon>Actinomycetota</taxon>
        <taxon>Actinomycetes</taxon>
        <taxon>Kitasatosporales</taxon>
        <taxon>Streptomycetaceae</taxon>
        <taxon>Streptomyces</taxon>
    </lineage>
</organism>
<evidence type="ECO:0000313" key="6">
    <source>
        <dbReference type="EMBL" id="QTD96741.1"/>
    </source>
</evidence>
<evidence type="ECO:0000256" key="4">
    <source>
        <dbReference type="ARBA" id="ARBA00023194"/>
    </source>
</evidence>
<evidence type="ECO:0000256" key="2">
    <source>
        <dbReference type="ARBA" id="ARBA00023002"/>
    </source>
</evidence>
<protein>
    <submittedName>
        <fullName evidence="6">Peptide synthase</fullName>
    </submittedName>
</protein>
<proteinExistence type="predicted"/>
<sequence length="351" mass="38144">MTHPSEPAALEETAAPLGRAAELDLELAPGKPPILRVVESVAPGHLPEWIGERADALEAALLQHGAVLIRGLGVRDAVALGGVGERLSGTVVPEREAFARRRPLGGPVVSSLEWPPDQPMCMHHELSYGLEFPQLLTIGCFTAPARGGITGLADAQAVLAHLPEPLVTRFTEQGWSLVRAYNDLVGVSWQEALGVADRAAAEAYCRANGTDFAWQPDGGLHTTQRRSAVIRHPRTGDRVWFNQIAFLNEWTMEPAVREYLVMQFGERGLPFNTRYGDGSPIDAETVRIINDVYEASTLREPWQVGDVLLVDNVRMAHSREPYGGQREVGMVLGAPVRLADCSPTHRPAVAS</sequence>
<keyword evidence="2" id="KW-0560">Oxidoreductase</keyword>
<evidence type="ECO:0000256" key="3">
    <source>
        <dbReference type="ARBA" id="ARBA00023004"/>
    </source>
</evidence>
<evidence type="ECO:0000313" key="7">
    <source>
        <dbReference type="Proteomes" id="UP000663908"/>
    </source>
</evidence>
<reference evidence="6 7" key="1">
    <citation type="submission" date="2021-03" db="EMBL/GenBank/DDBJ databases">
        <title>Complete genome sequence of Streptomyces cyanogenus S136, producer of anticancer angucycline landomycin A.</title>
        <authorList>
            <person name="Hrab P."/>
            <person name="Ruckert C."/>
            <person name="Busche T."/>
            <person name="Ostash I."/>
            <person name="Kalinowski J."/>
            <person name="Fedorenko V."/>
            <person name="Yushchuk O."/>
            <person name="Ostash B."/>
        </authorList>
    </citation>
    <scope>NUCLEOTIDE SEQUENCE [LARGE SCALE GENOMIC DNA]</scope>
    <source>
        <strain evidence="6 7">S136</strain>
    </source>
</reference>
<dbReference type="SUPFAM" id="SSF51197">
    <property type="entry name" value="Clavaminate synthase-like"/>
    <property type="match status" value="1"/>
</dbReference>
<dbReference type="InterPro" id="IPR050411">
    <property type="entry name" value="AlphaKG_dependent_hydroxylases"/>
</dbReference>
<dbReference type="PANTHER" id="PTHR10696">
    <property type="entry name" value="GAMMA-BUTYROBETAINE HYDROXYLASE-RELATED"/>
    <property type="match status" value="1"/>
</dbReference>